<protein>
    <submittedName>
        <fullName evidence="2">CoA-transferase</fullName>
    </submittedName>
</protein>
<name>A0A1B1YWC0_9GAMM</name>
<evidence type="ECO:0000256" key="1">
    <source>
        <dbReference type="ARBA" id="ARBA00022679"/>
    </source>
</evidence>
<evidence type="ECO:0000313" key="2">
    <source>
        <dbReference type="EMBL" id="ANX05134.1"/>
    </source>
</evidence>
<dbReference type="RefSeq" id="WP_068806695.1">
    <property type="nucleotide sequence ID" value="NZ_CP014671.1"/>
</dbReference>
<proteinExistence type="predicted"/>
<dbReference type="GO" id="GO:0008410">
    <property type="term" value="F:CoA-transferase activity"/>
    <property type="evidence" value="ECO:0007669"/>
    <property type="project" value="TreeGrafter"/>
</dbReference>
<organism evidence="2 3">
    <name type="scientific">Immundisolibacter cernigliae</name>
    <dbReference type="NCBI Taxonomy" id="1810504"/>
    <lineage>
        <taxon>Bacteria</taxon>
        <taxon>Pseudomonadati</taxon>
        <taxon>Pseudomonadota</taxon>
        <taxon>Gammaproteobacteria</taxon>
        <taxon>Immundisolibacterales</taxon>
        <taxon>Immundisolibacteraceae</taxon>
        <taxon>Immundisolibacter</taxon>
    </lineage>
</organism>
<dbReference type="KEGG" id="gbi:PG2T_13725"/>
<dbReference type="SUPFAM" id="SSF89796">
    <property type="entry name" value="CoA-transferase family III (CaiB/BaiF)"/>
    <property type="match status" value="1"/>
</dbReference>
<dbReference type="Gene3D" id="3.40.50.10540">
    <property type="entry name" value="Crotonobetainyl-coa:carnitine coa-transferase, domain 1"/>
    <property type="match status" value="1"/>
</dbReference>
<dbReference type="EMBL" id="CP014671">
    <property type="protein sequence ID" value="ANX05134.1"/>
    <property type="molecule type" value="Genomic_DNA"/>
</dbReference>
<dbReference type="Gene3D" id="3.30.1540.10">
    <property type="entry name" value="formyl-coa transferase, domain 3"/>
    <property type="match status" value="1"/>
</dbReference>
<dbReference type="FunCoup" id="A0A1B1YWC0">
    <property type="interactions" value="357"/>
</dbReference>
<dbReference type="Proteomes" id="UP000092952">
    <property type="component" value="Chromosome"/>
</dbReference>
<dbReference type="OrthoDB" id="9058532at2"/>
<sequence length="407" mass="43107">MAGPLEGLRVLDLSRVLAGPWCSQMLADMGAEVIKIERPGRGDDTRSWGPPYVKDRDGQDTPDAAYFFATNRGKQSVTVDFTRPEGQALVRELAALSDVLLENLKVGDLARYGLAYEDLSAINPRLVYCSITGFGQTGPLASRPGYDFIIQAMGGLMSVTGERDDRPGGGPQKLGIAYADLTTGMHAAIGVLAALVQRGVSGRGQYIDLALLDVQVASMAVMAMNYFIGGKVPGRYGNAHANIVPYEVFQAADGPLVLAVGNDAQFRRLCAVAGVPALADDARYATNAGRVRNRVELIALLQEIVATRPALAWEEALCAVDVPAGRINDMAQVFELPQVAARGLRIELAHPAAGQVPLVGSPFHFSDTPVSYHLPPPRLGEHTDAVLGGLLGRSAADIAALRSAGVL</sequence>
<dbReference type="InterPro" id="IPR003673">
    <property type="entry name" value="CoA-Trfase_fam_III"/>
</dbReference>
<evidence type="ECO:0000313" key="3">
    <source>
        <dbReference type="Proteomes" id="UP000092952"/>
    </source>
</evidence>
<dbReference type="STRING" id="1810504.PG2T_13725"/>
<dbReference type="PANTHER" id="PTHR48207:SF3">
    <property type="entry name" value="SUCCINATE--HYDROXYMETHYLGLUTARATE COA-TRANSFERASE"/>
    <property type="match status" value="1"/>
</dbReference>
<keyword evidence="3" id="KW-1185">Reference proteome</keyword>
<dbReference type="InterPro" id="IPR023606">
    <property type="entry name" value="CoA-Trfase_III_dom_1_sf"/>
</dbReference>
<dbReference type="Pfam" id="PF02515">
    <property type="entry name" value="CoA_transf_3"/>
    <property type="match status" value="1"/>
</dbReference>
<gene>
    <name evidence="2" type="ORF">PG2T_13725</name>
</gene>
<reference evidence="3" key="1">
    <citation type="submission" date="2016-03" db="EMBL/GenBank/DDBJ databases">
        <title>Complete genome sequence of Solimmundus cernigliae, representing a novel lineage of polycyclic aromatic hydrocarbon degraders within the Gammaproteobacteria.</title>
        <authorList>
            <person name="Singleton D.R."/>
            <person name="Dickey A.N."/>
            <person name="Scholl E.H."/>
            <person name="Wright F.A."/>
            <person name="Aitken M.D."/>
        </authorList>
    </citation>
    <scope>NUCLEOTIDE SEQUENCE [LARGE SCALE GENOMIC DNA]</scope>
    <source>
        <strain evidence="3">TR3.2</strain>
    </source>
</reference>
<keyword evidence="1 2" id="KW-0808">Transferase</keyword>
<dbReference type="PANTHER" id="PTHR48207">
    <property type="entry name" value="SUCCINATE--HYDROXYMETHYLGLUTARATE COA-TRANSFERASE"/>
    <property type="match status" value="1"/>
</dbReference>
<dbReference type="InterPro" id="IPR044855">
    <property type="entry name" value="CoA-Trfase_III_dom3_sf"/>
</dbReference>
<dbReference type="InterPro" id="IPR050483">
    <property type="entry name" value="CoA-transferase_III_domain"/>
</dbReference>
<dbReference type="AlphaFoldDB" id="A0A1B1YWC0"/>
<dbReference type="InParanoid" id="A0A1B1YWC0"/>
<accession>A0A1B1YWC0</accession>